<sequence>MSLPEWGYSYNALRVPLTSDWQCSRVPARDVGEPTSWWSLSYDERQQRRKDREKQIEHDRRDFDRLFRVSTSRRAARACGDFSACTAFIREYLLISGLSAPVDGNGVTRILRDAVRDGSIIPAIDRAWRGSRRVSRFYAPQSWPKRAPDPKPTVYGVRDAQFIRSTLMAALSTTRHTSRSKIGLLLLRLLRLAAPPGLAAGLIGQARSKQRRLGFWVALPRWVMMQHSTVISRAAWGRIQRRLMMCRHLTISGICRMATSMNSLGCPSTVSRGRGSQVCRGRCRKCASTGRTARR</sequence>
<evidence type="ECO:0000313" key="2">
    <source>
        <dbReference type="Proteomes" id="UP000571554"/>
    </source>
</evidence>
<comment type="caution">
    <text evidence="1">The sequence shown here is derived from an EMBL/GenBank/DDBJ whole genome shotgun (WGS) entry which is preliminary data.</text>
</comment>
<protein>
    <submittedName>
        <fullName evidence="1">Uncharacterized protein</fullName>
    </submittedName>
</protein>
<reference evidence="1 2" key="1">
    <citation type="submission" date="2020-08" db="EMBL/GenBank/DDBJ databases">
        <title>Above-ground endophytic microbial communities from plants in different locations in the United States.</title>
        <authorList>
            <person name="Frank C."/>
        </authorList>
    </citation>
    <scope>NUCLEOTIDE SEQUENCE [LARGE SCALE GENOMIC DNA]</scope>
    <source>
        <strain evidence="1 2">WP4_2_2</strain>
    </source>
</reference>
<name>A0A7W9TYK2_9BURK</name>
<keyword evidence="2" id="KW-1185">Reference proteome</keyword>
<dbReference type="EMBL" id="JACHBW010000010">
    <property type="protein sequence ID" value="MBB6103788.1"/>
    <property type="molecule type" value="Genomic_DNA"/>
</dbReference>
<dbReference type="AlphaFoldDB" id="A0A7W9TYK2"/>
<proteinExistence type="predicted"/>
<dbReference type="RefSeq" id="WP_183725463.1">
    <property type="nucleotide sequence ID" value="NZ_JACHBW010000010.1"/>
</dbReference>
<gene>
    <name evidence="1" type="ORF">F4827_003643</name>
</gene>
<dbReference type="Proteomes" id="UP000571554">
    <property type="component" value="Unassembled WGS sequence"/>
</dbReference>
<evidence type="ECO:0000313" key="1">
    <source>
        <dbReference type="EMBL" id="MBB6103788.1"/>
    </source>
</evidence>
<organism evidence="1 2">
    <name type="scientific">Paraburkholderia bannensis</name>
    <dbReference type="NCBI Taxonomy" id="765414"/>
    <lineage>
        <taxon>Bacteria</taxon>
        <taxon>Pseudomonadati</taxon>
        <taxon>Pseudomonadota</taxon>
        <taxon>Betaproteobacteria</taxon>
        <taxon>Burkholderiales</taxon>
        <taxon>Burkholderiaceae</taxon>
        <taxon>Paraburkholderia</taxon>
    </lineage>
</organism>
<accession>A0A7W9TYK2</accession>